<dbReference type="KEGG" id="mpp:MICPUCDRAFT_42665"/>
<evidence type="ECO:0000313" key="11">
    <source>
        <dbReference type="Proteomes" id="UP000001876"/>
    </source>
</evidence>
<evidence type="ECO:0000256" key="1">
    <source>
        <dbReference type="ARBA" id="ARBA00012513"/>
    </source>
</evidence>
<dbReference type="Pfam" id="PF00069">
    <property type="entry name" value="Pkinase"/>
    <property type="match status" value="1"/>
</dbReference>
<comment type="catalytic activity">
    <reaction evidence="7">
        <text>L-threonyl-[protein] + ATP = O-phospho-L-threonyl-[protein] + ADP + H(+)</text>
        <dbReference type="Rhea" id="RHEA:46608"/>
        <dbReference type="Rhea" id="RHEA-COMP:11060"/>
        <dbReference type="Rhea" id="RHEA-COMP:11605"/>
        <dbReference type="ChEBI" id="CHEBI:15378"/>
        <dbReference type="ChEBI" id="CHEBI:30013"/>
        <dbReference type="ChEBI" id="CHEBI:30616"/>
        <dbReference type="ChEBI" id="CHEBI:61977"/>
        <dbReference type="ChEBI" id="CHEBI:456216"/>
        <dbReference type="EC" id="2.7.11.1"/>
    </reaction>
</comment>
<dbReference type="InterPro" id="IPR011009">
    <property type="entry name" value="Kinase-like_dom_sf"/>
</dbReference>
<dbReference type="InterPro" id="IPR000719">
    <property type="entry name" value="Prot_kinase_dom"/>
</dbReference>
<dbReference type="OMA" id="ASTHRVC"/>
<keyword evidence="6" id="KW-0067">ATP-binding</keyword>
<reference evidence="10 11" key="1">
    <citation type="journal article" date="2009" name="Science">
        <title>Green evolution and dynamic adaptations revealed by genomes of the marine picoeukaryotes Micromonas.</title>
        <authorList>
            <person name="Worden A.Z."/>
            <person name="Lee J.H."/>
            <person name="Mock T."/>
            <person name="Rouze P."/>
            <person name="Simmons M.P."/>
            <person name="Aerts A.L."/>
            <person name="Allen A.E."/>
            <person name="Cuvelier M.L."/>
            <person name="Derelle E."/>
            <person name="Everett M.V."/>
            <person name="Foulon E."/>
            <person name="Grimwood J."/>
            <person name="Gundlach H."/>
            <person name="Henrissat B."/>
            <person name="Napoli C."/>
            <person name="McDonald S.M."/>
            <person name="Parker M.S."/>
            <person name="Rombauts S."/>
            <person name="Salamov A."/>
            <person name="Von Dassow P."/>
            <person name="Badger J.H."/>
            <person name="Coutinho P.M."/>
            <person name="Demir E."/>
            <person name="Dubchak I."/>
            <person name="Gentemann C."/>
            <person name="Eikrem W."/>
            <person name="Gready J.E."/>
            <person name="John U."/>
            <person name="Lanier W."/>
            <person name="Lindquist E.A."/>
            <person name="Lucas S."/>
            <person name="Mayer K.F."/>
            <person name="Moreau H."/>
            <person name="Not F."/>
            <person name="Otillar R."/>
            <person name="Panaud O."/>
            <person name="Pangilinan J."/>
            <person name="Paulsen I."/>
            <person name="Piegu B."/>
            <person name="Poliakov A."/>
            <person name="Robbens S."/>
            <person name="Schmutz J."/>
            <person name="Toulza E."/>
            <person name="Wyss T."/>
            <person name="Zelensky A."/>
            <person name="Zhou K."/>
            <person name="Armbrust E.V."/>
            <person name="Bhattacharya D."/>
            <person name="Goodenough U.W."/>
            <person name="Van de Peer Y."/>
            <person name="Grigoriev I.V."/>
        </authorList>
    </citation>
    <scope>NUCLEOTIDE SEQUENCE [LARGE SCALE GENOMIC DNA]</scope>
    <source>
        <strain evidence="10 11">CCMP1545</strain>
    </source>
</reference>
<dbReference type="PROSITE" id="PS50011">
    <property type="entry name" value="PROTEIN_KINASE_DOM"/>
    <property type="match status" value="1"/>
</dbReference>
<keyword evidence="2" id="KW-0723">Serine/threonine-protein kinase</keyword>
<dbReference type="PANTHER" id="PTHR24356:SF1">
    <property type="entry name" value="SERINE_THREONINE-PROTEIN KINASE GREATWALL"/>
    <property type="match status" value="1"/>
</dbReference>
<dbReference type="GO" id="GO:0004674">
    <property type="term" value="F:protein serine/threonine kinase activity"/>
    <property type="evidence" value="ECO:0007669"/>
    <property type="project" value="UniProtKB-KW"/>
</dbReference>
<keyword evidence="11" id="KW-1185">Reference proteome</keyword>
<dbReference type="SUPFAM" id="SSF56112">
    <property type="entry name" value="Protein kinase-like (PK-like)"/>
    <property type="match status" value="1"/>
</dbReference>
<feature type="domain" description="Protein kinase" evidence="9">
    <location>
        <begin position="1"/>
        <end position="251"/>
    </location>
</feature>
<evidence type="ECO:0000256" key="3">
    <source>
        <dbReference type="ARBA" id="ARBA00022679"/>
    </source>
</evidence>
<evidence type="ECO:0000256" key="8">
    <source>
        <dbReference type="ARBA" id="ARBA00048679"/>
    </source>
</evidence>
<dbReference type="EMBL" id="GG663748">
    <property type="protein sequence ID" value="EEH52321.1"/>
    <property type="molecule type" value="Genomic_DNA"/>
</dbReference>
<dbReference type="GO" id="GO:0005524">
    <property type="term" value="F:ATP binding"/>
    <property type="evidence" value="ECO:0007669"/>
    <property type="project" value="UniProtKB-KW"/>
</dbReference>
<keyword evidence="5" id="KW-0418">Kinase</keyword>
<dbReference type="PANTHER" id="PTHR24356">
    <property type="entry name" value="SERINE/THREONINE-PROTEIN KINASE"/>
    <property type="match status" value="1"/>
</dbReference>
<evidence type="ECO:0000259" key="9">
    <source>
        <dbReference type="PROSITE" id="PS50011"/>
    </source>
</evidence>
<name>C1N5M9_MICPC</name>
<comment type="catalytic activity">
    <reaction evidence="8">
        <text>L-seryl-[protein] + ATP = O-phospho-L-seryl-[protein] + ADP + H(+)</text>
        <dbReference type="Rhea" id="RHEA:17989"/>
        <dbReference type="Rhea" id="RHEA-COMP:9863"/>
        <dbReference type="Rhea" id="RHEA-COMP:11604"/>
        <dbReference type="ChEBI" id="CHEBI:15378"/>
        <dbReference type="ChEBI" id="CHEBI:29999"/>
        <dbReference type="ChEBI" id="CHEBI:30616"/>
        <dbReference type="ChEBI" id="CHEBI:83421"/>
        <dbReference type="ChEBI" id="CHEBI:456216"/>
        <dbReference type="EC" id="2.7.11.1"/>
    </reaction>
</comment>
<keyword evidence="3" id="KW-0808">Transferase</keyword>
<organism evidence="11">
    <name type="scientific">Micromonas pusilla (strain CCMP1545)</name>
    <name type="common">Picoplanktonic green alga</name>
    <dbReference type="NCBI Taxonomy" id="564608"/>
    <lineage>
        <taxon>Eukaryota</taxon>
        <taxon>Viridiplantae</taxon>
        <taxon>Chlorophyta</taxon>
        <taxon>Mamiellophyceae</taxon>
        <taxon>Mamiellales</taxon>
        <taxon>Mamiellaceae</taxon>
        <taxon>Micromonas</taxon>
    </lineage>
</organism>
<sequence>MLPTFVDAFVARDDDDDDDDASPSSFVACVVSRRHGDGATLASLLDVARAAAGTGAPLGLPELQARHLASQLALALDALHRVAAIVHGDVKPENALVDRAHRIQLCDFDLATSTSRPAVADAEDDLAEENDEDEYLYAFCGTAEYLAPETIAGAPRSAARDWWALAITMYELVHGKTPFASSRGNDEVTMRRVRTARIDWPDPPGVSDACRGVISAMLRRQPSTSGGGEWDVSARLCGERGLEDLKRASFFRGVDWDRVGLDPPASTKGWVVLPQDG</sequence>
<dbReference type="STRING" id="564608.C1N5M9"/>
<evidence type="ECO:0000256" key="7">
    <source>
        <dbReference type="ARBA" id="ARBA00047899"/>
    </source>
</evidence>
<evidence type="ECO:0000256" key="5">
    <source>
        <dbReference type="ARBA" id="ARBA00022777"/>
    </source>
</evidence>
<dbReference type="OrthoDB" id="4062651at2759"/>
<gene>
    <name evidence="10" type="ORF">MICPUCDRAFT_42665</name>
</gene>
<evidence type="ECO:0000256" key="6">
    <source>
        <dbReference type="ARBA" id="ARBA00022840"/>
    </source>
</evidence>
<dbReference type="eggNOG" id="KOG0610">
    <property type="taxonomic scope" value="Eukaryota"/>
</dbReference>
<evidence type="ECO:0000256" key="2">
    <source>
        <dbReference type="ARBA" id="ARBA00022527"/>
    </source>
</evidence>
<accession>C1N5M9</accession>
<evidence type="ECO:0000313" key="10">
    <source>
        <dbReference type="EMBL" id="EEH52321.1"/>
    </source>
</evidence>
<evidence type="ECO:0000256" key="4">
    <source>
        <dbReference type="ARBA" id="ARBA00022741"/>
    </source>
</evidence>
<dbReference type="EC" id="2.7.11.1" evidence="1"/>
<dbReference type="RefSeq" id="XP_003063185.1">
    <property type="nucleotide sequence ID" value="XM_003063139.1"/>
</dbReference>
<keyword evidence="4" id="KW-0547">Nucleotide-binding</keyword>
<protein>
    <recommendedName>
        <fullName evidence="1">non-specific serine/threonine protein kinase</fullName>
        <ecNumber evidence="1">2.7.11.1</ecNumber>
    </recommendedName>
</protein>
<dbReference type="Gene3D" id="1.10.510.10">
    <property type="entry name" value="Transferase(Phosphotransferase) domain 1"/>
    <property type="match status" value="1"/>
</dbReference>
<proteinExistence type="predicted"/>
<dbReference type="SMART" id="SM00220">
    <property type="entry name" value="S_TKc"/>
    <property type="match status" value="1"/>
</dbReference>
<dbReference type="GO" id="GO:0035556">
    <property type="term" value="P:intracellular signal transduction"/>
    <property type="evidence" value="ECO:0007669"/>
    <property type="project" value="TreeGrafter"/>
</dbReference>
<dbReference type="AlphaFoldDB" id="C1N5M9"/>
<dbReference type="InterPro" id="IPR050236">
    <property type="entry name" value="Ser_Thr_kinase_AGC"/>
</dbReference>
<dbReference type="Proteomes" id="UP000001876">
    <property type="component" value="Unassembled WGS sequence"/>
</dbReference>
<dbReference type="GeneID" id="9688831"/>